<dbReference type="RefSeq" id="WP_213165877.1">
    <property type="nucleotide sequence ID" value="NZ_CP058559.1"/>
</dbReference>
<keyword evidence="1" id="KW-1133">Transmembrane helix</keyword>
<feature type="transmembrane region" description="Helical" evidence="1">
    <location>
        <begin position="6"/>
        <end position="24"/>
    </location>
</feature>
<gene>
    <name evidence="2" type="ORF">HYG86_12410</name>
</gene>
<sequence length="185" mass="21912">MGRKILAFFICMLIVLISLYFYNYTREMTTSYRFSSDGEVIEEKYINRRNKQAYTEFLEKSYYIEKYDHTVPPLKNFLDVEVETSDGTMSLEKFLNEDQLQYRVKVVFSEMIEEELAHTGRLVWDSKSKGYLKVYILIHGMGIEKTAGINLDSKEIINYNQEANLERTTKRFFPKSIIIDKSKLE</sequence>
<accession>A0A7G9WA01</accession>
<evidence type="ECO:0000256" key="1">
    <source>
        <dbReference type="SAM" id="Phobius"/>
    </source>
</evidence>
<organism evidence="2 3">
    <name type="scientific">Alkalicella caledoniensis</name>
    <dbReference type="NCBI Taxonomy" id="2731377"/>
    <lineage>
        <taxon>Bacteria</taxon>
        <taxon>Bacillati</taxon>
        <taxon>Bacillota</taxon>
        <taxon>Clostridia</taxon>
        <taxon>Eubacteriales</taxon>
        <taxon>Proteinivoracaceae</taxon>
        <taxon>Alkalicella</taxon>
    </lineage>
</organism>
<dbReference type="KEGG" id="acae:HYG86_12410"/>
<dbReference type="EMBL" id="CP058559">
    <property type="protein sequence ID" value="QNO15513.1"/>
    <property type="molecule type" value="Genomic_DNA"/>
</dbReference>
<evidence type="ECO:0000313" key="3">
    <source>
        <dbReference type="Proteomes" id="UP000516160"/>
    </source>
</evidence>
<dbReference type="AlphaFoldDB" id="A0A7G9WA01"/>
<protein>
    <submittedName>
        <fullName evidence="2">Uncharacterized protein</fullName>
    </submittedName>
</protein>
<evidence type="ECO:0000313" key="2">
    <source>
        <dbReference type="EMBL" id="QNO15513.1"/>
    </source>
</evidence>
<proteinExistence type="predicted"/>
<keyword evidence="1" id="KW-0472">Membrane</keyword>
<keyword evidence="1" id="KW-0812">Transmembrane</keyword>
<keyword evidence="3" id="KW-1185">Reference proteome</keyword>
<reference evidence="2 3" key="1">
    <citation type="submission" date="2020-07" db="EMBL/GenBank/DDBJ databases">
        <title>Alkalicella. sp. LB2 genome.</title>
        <authorList>
            <person name="Postec A."/>
            <person name="Quemeneur M."/>
        </authorList>
    </citation>
    <scope>NUCLEOTIDE SEQUENCE [LARGE SCALE GENOMIC DNA]</scope>
    <source>
        <strain evidence="2 3">LB2</strain>
    </source>
</reference>
<name>A0A7G9WA01_ALKCA</name>
<dbReference type="Proteomes" id="UP000516160">
    <property type="component" value="Chromosome"/>
</dbReference>